<sequence length="177" mass="18872">MSTRYEYYNTGDVGGDGCWDIKWVAQTFTPSIAHKITSVKLKLSKWGSPGIITVSIRATNGSGHPNGADLCSGTTNGNTLPTGEPSEWREITLGAGYDLSADTKYAIVVRALTGDGANFPIWRVDNAAPTYTGGCWERSVNSGGTWISNAGIDFMFEEWGEPVTGPTVTTEPVSDIG</sequence>
<name>X1JTL7_9ZZZZ</name>
<dbReference type="EMBL" id="BARV01001597">
    <property type="protein sequence ID" value="GAH98076.1"/>
    <property type="molecule type" value="Genomic_DNA"/>
</dbReference>
<proteinExistence type="predicted"/>
<comment type="caution">
    <text evidence="2">The sequence shown here is derived from an EMBL/GenBank/DDBJ whole genome shotgun (WGS) entry which is preliminary data.</text>
</comment>
<evidence type="ECO:0000313" key="2">
    <source>
        <dbReference type="EMBL" id="GAH98076.1"/>
    </source>
</evidence>
<evidence type="ECO:0000256" key="1">
    <source>
        <dbReference type="SAM" id="MobiDB-lite"/>
    </source>
</evidence>
<feature type="compositionally biased region" description="Polar residues" evidence="1">
    <location>
        <begin position="72"/>
        <end position="81"/>
    </location>
</feature>
<dbReference type="NCBIfam" id="NF041539">
    <property type="entry name" value="choice_anch_R"/>
    <property type="match status" value="1"/>
</dbReference>
<reference evidence="2" key="1">
    <citation type="journal article" date="2014" name="Front. Microbiol.">
        <title>High frequency of phylogenetically diverse reductive dehalogenase-homologous genes in deep subseafloor sedimentary metagenomes.</title>
        <authorList>
            <person name="Kawai M."/>
            <person name="Futagami T."/>
            <person name="Toyoda A."/>
            <person name="Takaki Y."/>
            <person name="Nishi S."/>
            <person name="Hori S."/>
            <person name="Arai W."/>
            <person name="Tsubouchi T."/>
            <person name="Morono Y."/>
            <person name="Uchiyama I."/>
            <person name="Ito T."/>
            <person name="Fujiyama A."/>
            <person name="Inagaki F."/>
            <person name="Takami H."/>
        </authorList>
    </citation>
    <scope>NUCLEOTIDE SEQUENCE</scope>
    <source>
        <strain evidence="2">Expedition CK06-06</strain>
    </source>
</reference>
<protein>
    <submittedName>
        <fullName evidence="2">Uncharacterized protein</fullName>
    </submittedName>
</protein>
<feature type="non-terminal residue" evidence="2">
    <location>
        <position position="177"/>
    </location>
</feature>
<organism evidence="2">
    <name type="scientific">marine sediment metagenome</name>
    <dbReference type="NCBI Taxonomy" id="412755"/>
    <lineage>
        <taxon>unclassified sequences</taxon>
        <taxon>metagenomes</taxon>
        <taxon>ecological metagenomes</taxon>
    </lineage>
</organism>
<gene>
    <name evidence="2" type="ORF">S06H3_04530</name>
</gene>
<feature type="region of interest" description="Disordered" evidence="1">
    <location>
        <begin position="65"/>
        <end position="86"/>
    </location>
</feature>
<accession>X1JTL7</accession>
<dbReference type="AlphaFoldDB" id="X1JTL7"/>